<name>D8K5R0_NITWC</name>
<evidence type="ECO:0000256" key="5">
    <source>
        <dbReference type="SAM" id="Phobius"/>
    </source>
</evidence>
<organism evidence="7 8">
    <name type="scientific">Nitrosococcus watsoni (strain C-113)</name>
    <dbReference type="NCBI Taxonomy" id="105559"/>
    <lineage>
        <taxon>Bacteria</taxon>
        <taxon>Pseudomonadati</taxon>
        <taxon>Pseudomonadota</taxon>
        <taxon>Gammaproteobacteria</taxon>
        <taxon>Chromatiales</taxon>
        <taxon>Chromatiaceae</taxon>
        <taxon>Nitrosococcus</taxon>
    </lineage>
</organism>
<keyword evidence="1 4" id="KW-0349">Heme</keyword>
<keyword evidence="5" id="KW-0812">Transmembrane</keyword>
<evidence type="ECO:0000313" key="7">
    <source>
        <dbReference type="EMBL" id="ADJ28237.1"/>
    </source>
</evidence>
<dbReference type="GO" id="GO:0004130">
    <property type="term" value="F:cytochrome-c peroxidase activity"/>
    <property type="evidence" value="ECO:0007669"/>
    <property type="project" value="TreeGrafter"/>
</dbReference>
<keyword evidence="2 4" id="KW-0479">Metal-binding</keyword>
<dbReference type="Proteomes" id="UP000000393">
    <property type="component" value="Chromosome"/>
</dbReference>
<dbReference type="eggNOG" id="COG2010">
    <property type="taxonomic scope" value="Bacteria"/>
</dbReference>
<feature type="transmembrane region" description="Helical" evidence="5">
    <location>
        <begin position="21"/>
        <end position="39"/>
    </location>
</feature>
<dbReference type="SUPFAM" id="SSF46626">
    <property type="entry name" value="Cytochrome c"/>
    <property type="match status" value="1"/>
</dbReference>
<dbReference type="STRING" id="105559.Nwat_1312"/>
<keyword evidence="8" id="KW-1185">Reference proteome</keyword>
<dbReference type="Gene3D" id="1.10.760.10">
    <property type="entry name" value="Cytochrome c-like domain"/>
    <property type="match status" value="1"/>
</dbReference>
<dbReference type="PANTHER" id="PTHR30600:SF9">
    <property type="entry name" value="BLR7738 PROTEIN"/>
    <property type="match status" value="1"/>
</dbReference>
<accession>D8K5R0</accession>
<evidence type="ECO:0000313" key="8">
    <source>
        <dbReference type="Proteomes" id="UP000000393"/>
    </source>
</evidence>
<protein>
    <recommendedName>
        <fullName evidence="6">Cytochrome c domain-containing protein</fullName>
    </recommendedName>
</protein>
<evidence type="ECO:0000256" key="1">
    <source>
        <dbReference type="ARBA" id="ARBA00022617"/>
    </source>
</evidence>
<keyword evidence="3 4" id="KW-0408">Iron</keyword>
<evidence type="ECO:0000256" key="2">
    <source>
        <dbReference type="ARBA" id="ARBA00022723"/>
    </source>
</evidence>
<dbReference type="GO" id="GO:0009055">
    <property type="term" value="F:electron transfer activity"/>
    <property type="evidence" value="ECO:0007669"/>
    <property type="project" value="InterPro"/>
</dbReference>
<dbReference type="EMBL" id="CP002086">
    <property type="protein sequence ID" value="ADJ28237.1"/>
    <property type="molecule type" value="Genomic_DNA"/>
</dbReference>
<dbReference type="InterPro" id="IPR009056">
    <property type="entry name" value="Cyt_c-like_dom"/>
</dbReference>
<evidence type="ECO:0000256" key="3">
    <source>
        <dbReference type="ARBA" id="ARBA00023004"/>
    </source>
</evidence>
<evidence type="ECO:0000259" key="6">
    <source>
        <dbReference type="PROSITE" id="PS51007"/>
    </source>
</evidence>
<proteinExistence type="predicted"/>
<dbReference type="Pfam" id="PF21419">
    <property type="entry name" value="RoxA-like_Cyt-c"/>
    <property type="match status" value="1"/>
</dbReference>
<dbReference type="HOGENOM" id="CLU_029702_0_0_6"/>
<dbReference type="KEGG" id="nwa:Nwat_1312"/>
<sequence>MATQQKQSVNKAKNPRNPRRMFSLLIIGIVVVAAGYLIARFVPERPVDYEAIEDHFKYGSIGSEPVNGLPYWIWKVLPEMFPEKLPGKGGYASFGFIYEQGRDLPIGVSQRRVTGIERVWLNCAVCHTSTLRETKGAEPQVILGMPANDFRLYLFIQFLREVALDNRLTSENVMAKIEEMGGNLDPIEKVAYRYFVVDRVRAALFELRQQLNFLDRQHPWGPGRVDTFNPYKAIQFNFPMDTLPAEELIGPADYPSIWDQRPREGMYLHWDGNNPSVQERNKSAALGAGVTPVTIDLERIGRIEDWLWDFKPLAYPKEITSAKAAEGKQLYGQYCAQCHGMQEGDQYLFDTGRFSRLGKVEPITAIGTDPGRLNSYTELLSVNQNTLYVGYPWRFKHFRKTHGYANMPLDGLWLRAPYLHNGSVPTLRDLLEPAENRPKVFYRGYNVYDWEKVGFISDVAEEDGHEFFKFDTQVRGNSNAGHEGEAYGTSLSGAQKDAMVEYMKTF</sequence>
<keyword evidence="5" id="KW-1133">Transmembrane helix</keyword>
<dbReference type="PROSITE" id="PS51007">
    <property type="entry name" value="CYTC"/>
    <property type="match status" value="1"/>
</dbReference>
<dbReference type="PANTHER" id="PTHR30600">
    <property type="entry name" value="CYTOCHROME C PEROXIDASE-RELATED"/>
    <property type="match status" value="1"/>
</dbReference>
<evidence type="ECO:0000256" key="4">
    <source>
        <dbReference type="PROSITE-ProRule" id="PRU00433"/>
    </source>
</evidence>
<dbReference type="GO" id="GO:0046872">
    <property type="term" value="F:metal ion binding"/>
    <property type="evidence" value="ECO:0007669"/>
    <property type="project" value="UniProtKB-KW"/>
</dbReference>
<dbReference type="OrthoDB" id="417271at2"/>
<keyword evidence="5" id="KW-0472">Membrane</keyword>
<gene>
    <name evidence="7" type="ordered locus">Nwat_1312</name>
</gene>
<reference evidence="7 8" key="1">
    <citation type="submission" date="2010-06" db="EMBL/GenBank/DDBJ databases">
        <title>Complete sequence of chromosome of Nitrosococcus watsoni C-113.</title>
        <authorList>
            <consortium name="US DOE Joint Genome Institute"/>
            <person name="Lucas S."/>
            <person name="Copeland A."/>
            <person name="Lapidus A."/>
            <person name="Cheng J.-F."/>
            <person name="Bruce D."/>
            <person name="Goodwin L."/>
            <person name="Pitluck S."/>
            <person name="Malfatti S.A."/>
            <person name="Chain P.S.G."/>
            <person name="Land M."/>
            <person name="Hauser L."/>
            <person name="Kyrpides N."/>
            <person name="Ivanova N."/>
            <person name="Cambell M.A."/>
            <person name="Heidelberg J.F."/>
            <person name="Klotz M.G."/>
            <person name="Woyke T."/>
        </authorList>
    </citation>
    <scope>NUCLEOTIDE SEQUENCE [LARGE SCALE GENOMIC DNA]</scope>
    <source>
        <strain evidence="7 8">C-113</strain>
    </source>
</reference>
<dbReference type="InterPro" id="IPR036909">
    <property type="entry name" value="Cyt_c-like_dom_sf"/>
</dbReference>
<dbReference type="GO" id="GO:0020037">
    <property type="term" value="F:heme binding"/>
    <property type="evidence" value="ECO:0007669"/>
    <property type="project" value="InterPro"/>
</dbReference>
<dbReference type="InterPro" id="IPR051395">
    <property type="entry name" value="Cytochrome_c_Peroxidase/MauG"/>
</dbReference>
<feature type="domain" description="Cytochrome c" evidence="6">
    <location>
        <begin position="322"/>
        <end position="506"/>
    </location>
</feature>
<dbReference type="AlphaFoldDB" id="D8K5R0"/>